<proteinExistence type="predicted"/>
<protein>
    <submittedName>
        <fullName evidence="2">Uncharacterized protein</fullName>
    </submittedName>
</protein>
<comment type="caution">
    <text evidence="2">The sequence shown here is derived from an EMBL/GenBank/DDBJ whole genome shotgun (WGS) entry which is preliminary data.</text>
</comment>
<accession>A0ABN9TB33</accession>
<reference evidence="2" key="1">
    <citation type="submission" date="2023-10" db="EMBL/GenBank/DDBJ databases">
        <authorList>
            <person name="Chen Y."/>
            <person name="Shah S."/>
            <person name="Dougan E. K."/>
            <person name="Thang M."/>
            <person name="Chan C."/>
        </authorList>
    </citation>
    <scope>NUCLEOTIDE SEQUENCE [LARGE SCALE GENOMIC DNA]</scope>
</reference>
<name>A0ABN9TB33_9DINO</name>
<gene>
    <name evidence="2" type="ORF">PCOR1329_LOCUS37231</name>
</gene>
<evidence type="ECO:0000313" key="3">
    <source>
        <dbReference type="Proteomes" id="UP001189429"/>
    </source>
</evidence>
<keyword evidence="3" id="KW-1185">Reference proteome</keyword>
<evidence type="ECO:0000256" key="1">
    <source>
        <dbReference type="SAM" id="MobiDB-lite"/>
    </source>
</evidence>
<dbReference type="EMBL" id="CAUYUJ010014516">
    <property type="protein sequence ID" value="CAK0842318.1"/>
    <property type="molecule type" value="Genomic_DNA"/>
</dbReference>
<dbReference type="Proteomes" id="UP001189429">
    <property type="component" value="Unassembled WGS sequence"/>
</dbReference>
<feature type="region of interest" description="Disordered" evidence="1">
    <location>
        <begin position="146"/>
        <end position="180"/>
    </location>
</feature>
<evidence type="ECO:0000313" key="2">
    <source>
        <dbReference type="EMBL" id="CAK0842318.1"/>
    </source>
</evidence>
<feature type="region of interest" description="Disordered" evidence="1">
    <location>
        <begin position="41"/>
        <end position="84"/>
    </location>
</feature>
<organism evidence="2 3">
    <name type="scientific">Prorocentrum cordatum</name>
    <dbReference type="NCBI Taxonomy" id="2364126"/>
    <lineage>
        <taxon>Eukaryota</taxon>
        <taxon>Sar</taxon>
        <taxon>Alveolata</taxon>
        <taxon>Dinophyceae</taxon>
        <taxon>Prorocentrales</taxon>
        <taxon>Prorocentraceae</taxon>
        <taxon>Prorocentrum</taxon>
    </lineage>
</organism>
<sequence length="180" mass="18012">MGASPSRPRRAAAVLALAAGASVAALALAFVFAPRRRVTLPGSAAASTEASDGAETPTAAPEPPAIGPDQAAPGSGDGADDHALDEGLRALGMLSGASLSVAALDRPARAGAPALPYDEGVDGADDYVVVNRVSPEEEERRYFANLSGGADPFGGLPAPAEEETVPSGVRPRRPVVAYDS</sequence>